<evidence type="ECO:0000313" key="2">
    <source>
        <dbReference type="EMBL" id="QDR79288.1"/>
    </source>
</evidence>
<feature type="domain" description="Nitrogenase/oxidoreductase component 1" evidence="1">
    <location>
        <begin position="13"/>
        <end position="442"/>
    </location>
</feature>
<evidence type="ECO:0000259" key="1">
    <source>
        <dbReference type="Pfam" id="PF00148"/>
    </source>
</evidence>
<dbReference type="InterPro" id="IPR000510">
    <property type="entry name" value="Nase/OxRdtase_comp1"/>
</dbReference>
<dbReference type="GO" id="GO:0016163">
    <property type="term" value="F:nitrogenase activity"/>
    <property type="evidence" value="ECO:0007669"/>
    <property type="project" value="UniProtKB-EC"/>
</dbReference>
<dbReference type="SUPFAM" id="SSF53807">
    <property type="entry name" value="Helical backbone' metal receptor"/>
    <property type="match status" value="1"/>
</dbReference>
<evidence type="ECO:0000313" key="3">
    <source>
        <dbReference type="Proteomes" id="UP000320776"/>
    </source>
</evidence>
<dbReference type="PANTHER" id="PTHR42956:SF1">
    <property type="entry name" value="NITROGENASE IRON-MOLYBDENUM COFACTOR BIOSYNTHESIS PROTEIN NIFE"/>
    <property type="match status" value="1"/>
</dbReference>
<keyword evidence="2" id="KW-0560">Oxidoreductase</keyword>
<sequence>MSSNFIEKPRYQCALGGALVTVNAINRAVAIVHSAPGCASAADGAAKSGSGYWGTSYCNGRATPSTNILEKEVIFGGESRLAEQIDSTLAIIDADLYAVITGCMTDIIGDDVRAVAGRFQAEGKPLVVAETGGFKGNSASGYDLIFTALVEQVVEKGLDKVANQINLLGVIPTQDVFWRGNLLELKRLLATVGLQVNTFFSPFDELSSLKTSSQAALTVVLSDVHGLGAAQAFKEIHGIPFVNLPLPIGPTATQAFLTELAGYIPIDPAVLAAVVQQETEWYYAYIEHVAELYNDLDLQRFAIVVGDANYSYALTRFLAEDFGWIPYLVAVTDILDDAGKARVAERFSSLPAPLQPKLIFETDTSRIETALQQEVAREADDYGSPISPAFVLGSTWDRPLAQEFKAGFLSVSYPVSNRVVTDQAYAGYRGGLHLATDILSTLISNR</sequence>
<proteinExistence type="predicted"/>
<accession>A0A517DPQ5</accession>
<dbReference type="KEGG" id="sted:SPTER_05610"/>
<dbReference type="OrthoDB" id="9802175at2"/>
<dbReference type="EMBL" id="CP036259">
    <property type="protein sequence ID" value="QDR79288.1"/>
    <property type="molecule type" value="Genomic_DNA"/>
</dbReference>
<protein>
    <submittedName>
        <fullName evidence="2">Nitrogenase molybdenum-iron protein beta chain</fullName>
        <ecNumber evidence="2">1.18.6.1</ecNumber>
    </submittedName>
</protein>
<dbReference type="RefSeq" id="WP_144348955.1">
    <property type="nucleotide sequence ID" value="NZ_CP036259.1"/>
</dbReference>
<dbReference type="InterPro" id="IPR049939">
    <property type="entry name" value="NifE-like"/>
</dbReference>
<dbReference type="Gene3D" id="3.40.50.1980">
    <property type="entry name" value="Nitrogenase molybdenum iron protein domain"/>
    <property type="match status" value="3"/>
</dbReference>
<organism evidence="2 3">
    <name type="scientific">Sporomusa termitida</name>
    <dbReference type="NCBI Taxonomy" id="2377"/>
    <lineage>
        <taxon>Bacteria</taxon>
        <taxon>Bacillati</taxon>
        <taxon>Bacillota</taxon>
        <taxon>Negativicutes</taxon>
        <taxon>Selenomonadales</taxon>
        <taxon>Sporomusaceae</taxon>
        <taxon>Sporomusa</taxon>
    </lineage>
</organism>
<name>A0A517DPQ5_9FIRM</name>
<gene>
    <name evidence="2" type="primary">nifK_2</name>
    <name evidence="2" type="ORF">SPTER_05610</name>
</gene>
<dbReference type="Pfam" id="PF00148">
    <property type="entry name" value="Oxidored_nitro"/>
    <property type="match status" value="1"/>
</dbReference>
<dbReference type="EC" id="1.18.6.1" evidence="2"/>
<dbReference type="AlphaFoldDB" id="A0A517DPQ5"/>
<keyword evidence="3" id="KW-1185">Reference proteome</keyword>
<dbReference type="Proteomes" id="UP000320776">
    <property type="component" value="Chromosome"/>
</dbReference>
<reference evidence="2 3" key="1">
    <citation type="submission" date="2019-02" db="EMBL/GenBank/DDBJ databases">
        <title>Closed genome of Sporomusa termitida DSM 4440.</title>
        <authorList>
            <person name="Poehlein A."/>
            <person name="Daniel R."/>
        </authorList>
    </citation>
    <scope>NUCLEOTIDE SEQUENCE [LARGE SCALE GENOMIC DNA]</scope>
    <source>
        <strain evidence="2 3">DSM 4440</strain>
    </source>
</reference>
<dbReference type="PANTHER" id="PTHR42956">
    <property type="entry name" value="NITROGENASE IRON-MOLYBDENUM COFACTOR BIOSYNTHESIS PROTEIN NIFE"/>
    <property type="match status" value="1"/>
</dbReference>